<evidence type="ECO:0000313" key="2">
    <source>
        <dbReference type="Proteomes" id="UP001223420"/>
    </source>
</evidence>
<evidence type="ECO:0000313" key="1">
    <source>
        <dbReference type="EMBL" id="MDQ0546730.1"/>
    </source>
</evidence>
<dbReference type="AlphaFoldDB" id="A0AAJ1WZ99"/>
<comment type="caution">
    <text evidence="1">The sequence shown here is derived from an EMBL/GenBank/DDBJ whole genome shotgun (WGS) entry which is preliminary data.</text>
</comment>
<proteinExistence type="predicted"/>
<protein>
    <submittedName>
        <fullName evidence="1">Uncharacterized protein</fullName>
    </submittedName>
</protein>
<gene>
    <name evidence="1" type="ORF">QO001_005682</name>
</gene>
<organism evidence="1 2">
    <name type="scientific">Methylobacterium brachiatum</name>
    <dbReference type="NCBI Taxonomy" id="269660"/>
    <lineage>
        <taxon>Bacteria</taxon>
        <taxon>Pseudomonadati</taxon>
        <taxon>Pseudomonadota</taxon>
        <taxon>Alphaproteobacteria</taxon>
        <taxon>Hyphomicrobiales</taxon>
        <taxon>Methylobacteriaceae</taxon>
        <taxon>Methylobacterium</taxon>
    </lineage>
</organism>
<dbReference type="Proteomes" id="UP001223420">
    <property type="component" value="Unassembled WGS sequence"/>
</dbReference>
<accession>A0AAJ1WZ99</accession>
<dbReference type="EMBL" id="JAUSWL010000017">
    <property type="protein sequence ID" value="MDQ0546730.1"/>
    <property type="molecule type" value="Genomic_DNA"/>
</dbReference>
<sequence length="86" mass="9446">MSTKARHPAVEKGCTRIQIEAFERIATGADQGHAPATLAALERRGLIMLQETILPGDFVVRVKVPVVPLAVHYAWCAWCAEQPHTD</sequence>
<name>A0AAJ1WZ99_9HYPH</name>
<reference evidence="1" key="1">
    <citation type="submission" date="2023-07" db="EMBL/GenBank/DDBJ databases">
        <title>Genomic Encyclopedia of Type Strains, Phase IV (KMG-IV): sequencing the most valuable type-strain genomes for metagenomic binning, comparative biology and taxonomic classification.</title>
        <authorList>
            <person name="Goeker M."/>
        </authorList>
    </citation>
    <scope>NUCLEOTIDE SEQUENCE</scope>
    <source>
        <strain evidence="1">DSM 19569</strain>
    </source>
</reference>
<dbReference type="RefSeq" id="WP_230367922.1">
    <property type="nucleotide sequence ID" value="NZ_JAJALK010000017.1"/>
</dbReference>